<keyword evidence="2" id="KW-1185">Reference proteome</keyword>
<sequence length="387" mass="44467">MKLSAKHSKQRASKMITKNYLAIACVLLSLLLLGCESTNTQIQPQTDSVAVTQNKEMSPYQLNSWFLKEIEEHGIKGVVAFVNEETFLNYFDLLSTQEEKADINLLIKAVLKNLNGLLQSGGFSYLGTEEQSNRIWRSYYRVNSEDGRFLYFHLVWHQGRYLVDVKSESLAHSTLEFMAISHLVTELEESQQIIFVQVMKSLAGGDIEQAVSQLKNLSDTAKSNEFVQHTLMRTISVMPLEQTRPFVDKLVKMIGEEKLTGLAWLEYHMQNKAYPKALDLLDSTPEYVRQDTFQMFQKGGIYAELKDYASLWQIIHDTLYFNGEGYANYILAAQLVILMEEYQYAVELFNILESKFDAVISEQDLSEWKGGQSFIDSAAYKKWRERA</sequence>
<reference evidence="1 2" key="1">
    <citation type="submission" date="2013-07" db="EMBL/GenBank/DDBJ databases">
        <title>Comparative Genomic and Metabolomic Analysis of Twelve Strains of Pseudoalteromonas luteoviolacea.</title>
        <authorList>
            <person name="Vynne N.G."/>
            <person name="Mansson M."/>
            <person name="Gram L."/>
        </authorList>
    </citation>
    <scope>NUCLEOTIDE SEQUENCE [LARGE SCALE GENOMIC DNA]</scope>
    <source>
        <strain evidence="1 2">DSM 6061</strain>
    </source>
</reference>
<comment type="caution">
    <text evidence="1">The sequence shown here is derived from an EMBL/GenBank/DDBJ whole genome shotgun (WGS) entry which is preliminary data.</text>
</comment>
<protein>
    <submittedName>
        <fullName evidence="1">Uncharacterized protein</fullName>
    </submittedName>
</protein>
<dbReference type="EMBL" id="AUYB01000158">
    <property type="protein sequence ID" value="KZN29694.1"/>
    <property type="molecule type" value="Genomic_DNA"/>
</dbReference>
<proteinExistence type="predicted"/>
<dbReference type="AlphaFoldDB" id="A0A166U9C1"/>
<dbReference type="Proteomes" id="UP000076643">
    <property type="component" value="Unassembled WGS sequence"/>
</dbReference>
<name>A0A166U9C1_9GAMM</name>
<accession>A0A166U9C1</accession>
<evidence type="ECO:0000313" key="1">
    <source>
        <dbReference type="EMBL" id="KZN29694.1"/>
    </source>
</evidence>
<evidence type="ECO:0000313" key="2">
    <source>
        <dbReference type="Proteomes" id="UP000076643"/>
    </source>
</evidence>
<dbReference type="PATRIC" id="fig|1365250.3.peg.5087"/>
<organism evidence="1 2">
    <name type="scientific">Pseudoalteromonas luteoviolacea DSM 6061</name>
    <dbReference type="NCBI Taxonomy" id="1365250"/>
    <lineage>
        <taxon>Bacteria</taxon>
        <taxon>Pseudomonadati</taxon>
        <taxon>Pseudomonadota</taxon>
        <taxon>Gammaproteobacteria</taxon>
        <taxon>Alteromonadales</taxon>
        <taxon>Pseudoalteromonadaceae</taxon>
        <taxon>Pseudoalteromonas</taxon>
    </lineage>
</organism>
<dbReference type="PROSITE" id="PS51257">
    <property type="entry name" value="PROKAR_LIPOPROTEIN"/>
    <property type="match status" value="1"/>
</dbReference>
<gene>
    <name evidence="1" type="ORF">N475_05195</name>
</gene>